<keyword evidence="3" id="KW-0862">Zinc</keyword>
<dbReference type="Proteomes" id="UP000639772">
    <property type="component" value="Chromosome 3"/>
</dbReference>
<evidence type="ECO:0000313" key="6">
    <source>
        <dbReference type="EMBL" id="KAG0488533.1"/>
    </source>
</evidence>
<dbReference type="InterPro" id="IPR001841">
    <property type="entry name" value="Znf_RING"/>
</dbReference>
<organism evidence="6 8">
    <name type="scientific">Vanilla planifolia</name>
    <name type="common">Vanilla</name>
    <dbReference type="NCBI Taxonomy" id="51239"/>
    <lineage>
        <taxon>Eukaryota</taxon>
        <taxon>Viridiplantae</taxon>
        <taxon>Streptophyta</taxon>
        <taxon>Embryophyta</taxon>
        <taxon>Tracheophyta</taxon>
        <taxon>Spermatophyta</taxon>
        <taxon>Magnoliopsida</taxon>
        <taxon>Liliopsida</taxon>
        <taxon>Asparagales</taxon>
        <taxon>Orchidaceae</taxon>
        <taxon>Vanilloideae</taxon>
        <taxon>Vanilleae</taxon>
        <taxon>Vanilla</taxon>
    </lineage>
</organism>
<evidence type="ECO:0000259" key="5">
    <source>
        <dbReference type="PROSITE" id="PS50089"/>
    </source>
</evidence>
<dbReference type="GO" id="GO:0008270">
    <property type="term" value="F:zinc ion binding"/>
    <property type="evidence" value="ECO:0007669"/>
    <property type="project" value="UniProtKB-KW"/>
</dbReference>
<evidence type="ECO:0000256" key="4">
    <source>
        <dbReference type="PROSITE-ProRule" id="PRU00175"/>
    </source>
</evidence>
<keyword evidence="1" id="KW-0479">Metal-binding</keyword>
<dbReference type="EMBL" id="JADCNL010000003">
    <property type="protein sequence ID" value="KAG0488533.1"/>
    <property type="molecule type" value="Genomic_DNA"/>
</dbReference>
<gene>
    <name evidence="7" type="ORF">HPP92_007094</name>
    <name evidence="6" type="ORF">HPP92_007344</name>
</gene>
<dbReference type="Pfam" id="PF13639">
    <property type="entry name" value="zf-RING_2"/>
    <property type="match status" value="1"/>
</dbReference>
<dbReference type="GO" id="GO:0016567">
    <property type="term" value="P:protein ubiquitination"/>
    <property type="evidence" value="ECO:0007669"/>
    <property type="project" value="TreeGrafter"/>
</dbReference>
<dbReference type="OrthoDB" id="8062037at2759"/>
<dbReference type="AlphaFoldDB" id="A0A835RDP6"/>
<evidence type="ECO:0000256" key="1">
    <source>
        <dbReference type="ARBA" id="ARBA00022723"/>
    </source>
</evidence>
<dbReference type="PROSITE" id="PS50089">
    <property type="entry name" value="ZF_RING_2"/>
    <property type="match status" value="1"/>
</dbReference>
<name>A0A835RDP6_VANPL</name>
<dbReference type="InterPro" id="IPR013083">
    <property type="entry name" value="Znf_RING/FYVE/PHD"/>
</dbReference>
<protein>
    <recommendedName>
        <fullName evidence="5">RING-type domain-containing protein</fullName>
    </recommendedName>
</protein>
<dbReference type="SMART" id="SM00184">
    <property type="entry name" value="RING"/>
    <property type="match status" value="1"/>
</dbReference>
<dbReference type="Proteomes" id="UP000636800">
    <property type="component" value="Chromosome 3"/>
</dbReference>
<feature type="domain" description="RING-type" evidence="5">
    <location>
        <begin position="144"/>
        <end position="187"/>
    </location>
</feature>
<evidence type="ECO:0000313" key="7">
    <source>
        <dbReference type="EMBL" id="KAG0490231.1"/>
    </source>
</evidence>
<evidence type="ECO:0000313" key="8">
    <source>
        <dbReference type="Proteomes" id="UP000636800"/>
    </source>
</evidence>
<dbReference type="CDD" id="cd16448">
    <property type="entry name" value="RING-H2"/>
    <property type="match status" value="1"/>
</dbReference>
<evidence type="ECO:0000256" key="2">
    <source>
        <dbReference type="ARBA" id="ARBA00022771"/>
    </source>
</evidence>
<dbReference type="GO" id="GO:0061630">
    <property type="term" value="F:ubiquitin protein ligase activity"/>
    <property type="evidence" value="ECO:0007669"/>
    <property type="project" value="TreeGrafter"/>
</dbReference>
<keyword evidence="8" id="KW-1185">Reference proteome</keyword>
<evidence type="ECO:0000256" key="3">
    <source>
        <dbReference type="ARBA" id="ARBA00022833"/>
    </source>
</evidence>
<evidence type="ECO:0000313" key="9">
    <source>
        <dbReference type="Proteomes" id="UP000639772"/>
    </source>
</evidence>
<comment type="caution">
    <text evidence="6">The sequence shown here is derived from an EMBL/GenBank/DDBJ whole genome shotgun (WGS) entry which is preliminary data.</text>
</comment>
<reference evidence="8 9" key="1">
    <citation type="journal article" date="2020" name="Nat. Food">
        <title>A phased Vanilla planifolia genome enables genetic improvement of flavour and production.</title>
        <authorList>
            <person name="Hasing T."/>
            <person name="Tang H."/>
            <person name="Brym M."/>
            <person name="Khazi F."/>
            <person name="Huang T."/>
            <person name="Chambers A.H."/>
        </authorList>
    </citation>
    <scope>NUCLEOTIDE SEQUENCE [LARGE SCALE GENOMIC DNA]</scope>
    <source>
        <tissue evidence="6">Leaf</tissue>
    </source>
</reference>
<dbReference type="SUPFAM" id="SSF57850">
    <property type="entry name" value="RING/U-box"/>
    <property type="match status" value="1"/>
</dbReference>
<proteinExistence type="predicted"/>
<sequence>MKLNSSSSSPPPWSSISTQSRAAFLRCPPSSKTRFSEIAMGIPVAYSEVLLPKLFLQIGLSLGFLRQIIAWTFDAVGLGDLLDSDDHWPDPSPQRQPPSADCELSQGLHPISAIIQEVLPVVRFEDLLSKLGENDDRRLVADGCAICLYEFKPYEEVRCLKNCRHIFHHCCLDRWLAHDQRACPLCRTPLISEEMWEARKLQLWAAPFDFDFYDSDLSFPSTFTISPY</sequence>
<dbReference type="EMBL" id="JADCNM010000003">
    <property type="protein sequence ID" value="KAG0490231.1"/>
    <property type="molecule type" value="Genomic_DNA"/>
</dbReference>
<dbReference type="PANTHER" id="PTHR45969:SF33">
    <property type="entry name" value="RING ZINC FINGER PROTEIN-RELATED"/>
    <property type="match status" value="1"/>
</dbReference>
<accession>A0A835RDP6</accession>
<dbReference type="PANTHER" id="PTHR45969">
    <property type="entry name" value="RING ZINC FINGER PROTEIN-RELATED"/>
    <property type="match status" value="1"/>
</dbReference>
<dbReference type="Gene3D" id="3.30.40.10">
    <property type="entry name" value="Zinc/RING finger domain, C3HC4 (zinc finger)"/>
    <property type="match status" value="1"/>
</dbReference>
<keyword evidence="2 4" id="KW-0863">Zinc-finger</keyword>